<keyword evidence="4" id="KW-1185">Reference proteome</keyword>
<sequence length="676" mass="74792">MDGNTYVLSNDSGDVSTAAGPQTGLYSFDTRFLNQWDLSVNGERLNILAVDSLNHFESRFFLVPGAATHYVDATLSVIRHRWMGASFNEQLTVLNHDMAPATIRIRIGMGSDFADTVELRQGRSGPRSGRTTVQVEEGCLRLSYERASFVRETIVSSSEPAAVDERGMTFEVTVEPHGTWQTTLQVETVLRGARGRDVRASLAAHRGRQPPQMHQELDDWLKAAPTIRADSTSLTATYQRSLIDLGALRYSSWTYRERLPMAGLPWYMTMVARDGLITCLQAISFTPQLSVPTLRLCAVGHGTVSNDFREEDPGKIFYEVRYGESAAFEDLPQAADFGAADTTPLFVVLLDEYERWTDDQSLVRELEYETRKALDWIDRYADLTGKGYVAYQRRNQRGGHTNQGWKNTPDGISYRNGQLPGYPLATCELQGYAYDAKLRGARLARQIWGDPAYADRLEREAADLKDRFNRDFWIADRGYYAVALEADGTQVDALTSNIGHLLWSGIATEEKAAQVVEHLMSDRLYSGWGIRTLATDNHRYNPIGPHTGMVWPFDNALTAHGLRRYGYHQESARIAEGILAAAGCLDGRLPGSFAGYDRGLTKYPVTEPGISSPQAISASAPLMLLRTLLGIEPCGGRLSVEPAVPATIGLVELLDIPGPWGRLDAVAARGRLPASG</sequence>
<dbReference type="Pfam" id="PF22422">
    <property type="entry name" value="MGH1-like_GH"/>
    <property type="match status" value="1"/>
</dbReference>
<dbReference type="GO" id="GO:0005975">
    <property type="term" value="P:carbohydrate metabolic process"/>
    <property type="evidence" value="ECO:0007669"/>
    <property type="project" value="InterPro"/>
</dbReference>
<dbReference type="SUPFAM" id="SSF48208">
    <property type="entry name" value="Six-hairpin glycosidases"/>
    <property type="match status" value="1"/>
</dbReference>
<feature type="domain" description="Putative glycogen debranching enzyme N-terminal" evidence="1">
    <location>
        <begin position="2"/>
        <end position="184"/>
    </location>
</feature>
<reference evidence="3 4" key="1">
    <citation type="submission" date="2018-01" db="EMBL/GenBank/DDBJ databases">
        <title>Draft genome sequence of Jishengella sp. NA12.</title>
        <authorList>
            <person name="Sahin N."/>
            <person name="Ay H."/>
            <person name="Saygin H."/>
        </authorList>
    </citation>
    <scope>NUCLEOTIDE SEQUENCE [LARGE SCALE GENOMIC DNA]</scope>
    <source>
        <strain evidence="3 4">NA12</strain>
    </source>
</reference>
<feature type="domain" description="Mannosylglycerate hydrolase MGH1-like glycoside hydrolase" evidence="2">
    <location>
        <begin position="372"/>
        <end position="581"/>
    </location>
</feature>
<evidence type="ECO:0000259" key="2">
    <source>
        <dbReference type="Pfam" id="PF22422"/>
    </source>
</evidence>
<dbReference type="OrthoDB" id="9759959at2"/>
<dbReference type="Pfam" id="PF14742">
    <property type="entry name" value="GDE_N_bis"/>
    <property type="match status" value="1"/>
</dbReference>
<dbReference type="InterPro" id="IPR008928">
    <property type="entry name" value="6-hairpin_glycosidase_sf"/>
</dbReference>
<dbReference type="AlphaFoldDB" id="A0A2W2E4F0"/>
<dbReference type="Proteomes" id="UP000248924">
    <property type="component" value="Unassembled WGS sequence"/>
</dbReference>
<comment type="caution">
    <text evidence="3">The sequence shown here is derived from an EMBL/GenBank/DDBJ whole genome shotgun (WGS) entry which is preliminary data.</text>
</comment>
<evidence type="ECO:0000313" key="3">
    <source>
        <dbReference type="EMBL" id="PZG17161.1"/>
    </source>
</evidence>
<name>A0A2W2E4F0_9ACTN</name>
<dbReference type="InterPro" id="IPR032856">
    <property type="entry name" value="GDE_N_bis"/>
</dbReference>
<evidence type="ECO:0000259" key="1">
    <source>
        <dbReference type="Pfam" id="PF14742"/>
    </source>
</evidence>
<proteinExistence type="predicted"/>
<dbReference type="EMBL" id="POTY01000092">
    <property type="protein sequence ID" value="PZG17161.1"/>
    <property type="molecule type" value="Genomic_DNA"/>
</dbReference>
<accession>A0A2W2E4F0</accession>
<dbReference type="Gene3D" id="1.50.10.10">
    <property type="match status" value="1"/>
</dbReference>
<dbReference type="InterPro" id="IPR054491">
    <property type="entry name" value="MGH1-like_GH"/>
</dbReference>
<gene>
    <name evidence="3" type="ORF">C1I95_16085</name>
</gene>
<evidence type="ECO:0000313" key="4">
    <source>
        <dbReference type="Proteomes" id="UP000248924"/>
    </source>
</evidence>
<protein>
    <submittedName>
        <fullName evidence="3">Amylo-alpha-1,6-glucosidase</fullName>
    </submittedName>
</protein>
<organism evidence="3 4">
    <name type="scientific">Micromonospora craterilacus</name>
    <dbReference type="NCBI Taxonomy" id="1655439"/>
    <lineage>
        <taxon>Bacteria</taxon>
        <taxon>Bacillati</taxon>
        <taxon>Actinomycetota</taxon>
        <taxon>Actinomycetes</taxon>
        <taxon>Micromonosporales</taxon>
        <taxon>Micromonosporaceae</taxon>
        <taxon>Micromonospora</taxon>
    </lineage>
</organism>
<dbReference type="InterPro" id="IPR012341">
    <property type="entry name" value="6hp_glycosidase-like_sf"/>
</dbReference>